<gene>
    <name evidence="1" type="ORF">METD_I5557</name>
</gene>
<dbReference type="HOGENOM" id="CLU_2118163_0_0_5"/>
<evidence type="ECO:0000313" key="1">
    <source>
        <dbReference type="EMBL" id="CAX27163.1"/>
    </source>
</evidence>
<name>C7C7N7_METED</name>
<evidence type="ECO:0000313" key="2">
    <source>
        <dbReference type="Proteomes" id="UP000008070"/>
    </source>
</evidence>
<dbReference type="Proteomes" id="UP000008070">
    <property type="component" value="Chromosome"/>
</dbReference>
<proteinExistence type="predicted"/>
<dbReference type="AlphaFoldDB" id="C7C7N7"/>
<sequence length="114" mass="12477">MAEHPNSVVWDLQKGFPRRDALSVNIDFTAPCSSRGEGAVLARGYAVLNPSDREPIKEAAFDRRIMSDGAIHQPDNAVIVVGGQLHQMVAVCSQKLTLRCHRVHRNPSFSGSRG</sequence>
<reference evidence="2" key="1">
    <citation type="journal article" date="2009" name="PLoS ONE">
        <title>Methylobacterium genome sequences: a reference blueprint to investigate microbial metabolism of C1 compounds from natural and industrial sources.</title>
        <authorList>
            <person name="Vuilleumier S."/>
            <person name="Chistoserdova L."/>
            <person name="Lee M.-C."/>
            <person name="Bringel F."/>
            <person name="Lajus A."/>
            <person name="Zhou Y."/>
            <person name="Gourion B."/>
            <person name="Barbe V."/>
            <person name="Chang J."/>
            <person name="Cruveiller S."/>
            <person name="Dossat C."/>
            <person name="Gillett W."/>
            <person name="Gruffaz C."/>
            <person name="Haugen E."/>
            <person name="Hourcade E."/>
            <person name="Levy R."/>
            <person name="Mangenot S."/>
            <person name="Muller E."/>
            <person name="Nadalig T."/>
            <person name="Pagni M."/>
            <person name="Penny C."/>
            <person name="Peyraud R."/>
            <person name="Robinson D.G."/>
            <person name="Roche D."/>
            <person name="Rouy Z."/>
            <person name="Saenampechek C."/>
            <person name="Salvignol G."/>
            <person name="Vallenet D."/>
            <person name="Wu Z."/>
            <person name="Marx C.J."/>
            <person name="Vorholt J.A."/>
            <person name="Olson M.V."/>
            <person name="Kaul R."/>
            <person name="Weissenbach J."/>
            <person name="Medigue C."/>
            <person name="Lidstrom M.E."/>
        </authorList>
    </citation>
    <scope>NUCLEOTIDE SEQUENCE [LARGE SCALE GENOMIC DNA]</scope>
    <source>
        <strain evidence="2">DSM 6343 / CIP 106787 / DM4</strain>
    </source>
</reference>
<organism evidence="1 2">
    <name type="scientific">Methylorubrum extorquens (strain DSM 6343 / CIP 106787 / DM4)</name>
    <name type="common">Methylobacterium extorquens</name>
    <dbReference type="NCBI Taxonomy" id="661410"/>
    <lineage>
        <taxon>Bacteria</taxon>
        <taxon>Pseudomonadati</taxon>
        <taxon>Pseudomonadota</taxon>
        <taxon>Alphaproteobacteria</taxon>
        <taxon>Hyphomicrobiales</taxon>
        <taxon>Methylobacteriaceae</taxon>
        <taxon>Methylorubrum</taxon>
    </lineage>
</organism>
<accession>C7C7N7</accession>
<dbReference type="KEGG" id="mdi:METDI5557"/>
<dbReference type="EMBL" id="FP103042">
    <property type="protein sequence ID" value="CAX27163.1"/>
    <property type="molecule type" value="Genomic_DNA"/>
</dbReference>
<protein>
    <submittedName>
        <fullName evidence="1">Uncharacterized protein</fullName>
    </submittedName>
</protein>